<feature type="compositionally biased region" description="Low complexity" evidence="2">
    <location>
        <begin position="643"/>
        <end position="657"/>
    </location>
</feature>
<feature type="compositionally biased region" description="Low complexity" evidence="2">
    <location>
        <begin position="767"/>
        <end position="779"/>
    </location>
</feature>
<dbReference type="RefSeq" id="WP_107571394.1">
    <property type="nucleotide sequence ID" value="NZ_PYYB01000006.1"/>
</dbReference>
<gene>
    <name evidence="3" type="ORF">C7Y72_22155</name>
</gene>
<protein>
    <recommendedName>
        <fullName evidence="5">SCP2 domain-containing protein</fullName>
    </recommendedName>
</protein>
<feature type="coiled-coil region" evidence="1">
    <location>
        <begin position="32"/>
        <end position="84"/>
    </location>
</feature>
<feature type="coiled-coil region" evidence="1">
    <location>
        <begin position="345"/>
        <end position="469"/>
    </location>
</feature>
<evidence type="ECO:0000313" key="4">
    <source>
        <dbReference type="Proteomes" id="UP000240739"/>
    </source>
</evidence>
<feature type="coiled-coil region" evidence="1">
    <location>
        <begin position="113"/>
        <end position="288"/>
    </location>
</feature>
<organism evidence="3 4">
    <name type="scientific">Paraconexibacter algicola</name>
    <dbReference type="NCBI Taxonomy" id="2133960"/>
    <lineage>
        <taxon>Bacteria</taxon>
        <taxon>Bacillati</taxon>
        <taxon>Actinomycetota</taxon>
        <taxon>Thermoleophilia</taxon>
        <taxon>Solirubrobacterales</taxon>
        <taxon>Paraconexibacteraceae</taxon>
        <taxon>Paraconexibacter</taxon>
    </lineage>
</organism>
<keyword evidence="1" id="KW-0175">Coiled coil</keyword>
<dbReference type="AlphaFoldDB" id="A0A2T4UB94"/>
<evidence type="ECO:0000256" key="2">
    <source>
        <dbReference type="SAM" id="MobiDB-lite"/>
    </source>
</evidence>
<reference evidence="3 4" key="1">
    <citation type="submission" date="2018-03" db="EMBL/GenBank/DDBJ databases">
        <title>Aquarubrobacter algicola gen. nov., sp. nov., a novel actinobacterium isolated from shallow eutrophic lake during the end of cyanobacterial harmful algal blooms.</title>
        <authorList>
            <person name="Chun S.J."/>
        </authorList>
    </citation>
    <scope>NUCLEOTIDE SEQUENCE [LARGE SCALE GENOMIC DNA]</scope>
    <source>
        <strain evidence="3 4">Seoho-28</strain>
    </source>
</reference>
<feature type="region of interest" description="Disordered" evidence="2">
    <location>
        <begin position="1"/>
        <end position="24"/>
    </location>
</feature>
<evidence type="ECO:0008006" key="5">
    <source>
        <dbReference type="Google" id="ProtNLM"/>
    </source>
</evidence>
<evidence type="ECO:0000256" key="1">
    <source>
        <dbReference type="SAM" id="Coils"/>
    </source>
</evidence>
<evidence type="ECO:0000313" key="3">
    <source>
        <dbReference type="EMBL" id="PTL54119.1"/>
    </source>
</evidence>
<dbReference type="EMBL" id="PYYB01000006">
    <property type="protein sequence ID" value="PTL54119.1"/>
    <property type="molecule type" value="Genomic_DNA"/>
</dbReference>
<comment type="caution">
    <text evidence="3">The sequence shown here is derived from an EMBL/GenBank/DDBJ whole genome shotgun (WGS) entry which is preliminary data.</text>
</comment>
<name>A0A2T4UB94_9ACTN</name>
<dbReference type="SUPFAM" id="SSF58113">
    <property type="entry name" value="Apolipoprotein A-I"/>
    <property type="match status" value="1"/>
</dbReference>
<feature type="coiled-coil region" evidence="1">
    <location>
        <begin position="519"/>
        <end position="593"/>
    </location>
</feature>
<dbReference type="Proteomes" id="UP000240739">
    <property type="component" value="Unassembled WGS sequence"/>
</dbReference>
<sequence length="1087" mass="117173">MDPVGQPPGDEDATASDERSVVDPAVLAERRARRAEIAEESLLSRVNRAEQDRVLLATRLAEAEHELQRARTEQETLAAELQRREIALRTAEQREFAEQQRRVEAEDEAAAARRTGREELDALRRRLADAEERVHELTVELEQARREAVEAARVAAHERARSTRRETGGGERRALLAEQEEDLRRRVAEVERLEQQAREAGLELDRRRESLEAEIVALQSFADELDGTLRAERERRAALEDQLAAERERAAAEITLLQHELDRRTQERDAASAERERLLAELEAVRGELATARAGLAERERLLQEPRTAADAVALQGRLDAERASWRAREEQLGIELETERQRGRDELRAREEALRTELEVQRQEFAQRVADLEARASGLHTQVHGATEELEARLVAERVAKEAAIAALEQERGRVEDRARLEREALTAERDRLAVEADAARAEAQRARQDAAEATAAHEALVEELRRRVELEHQVRDAITELRGRLQEVDAQEAARVERDAAVEALVAELVDTAATLRAGFEQELEETRRRLRGQVEEERLRFAHELEAMEERIAALRGQLGGAAEELREQLEAERIARHALEAQLEAERAAHREDRELAAEAGRVREELERELAARVASEAAAREALETVRAELDRVRAAQDAAEAQRASALEAPQPAPEEPEGPLRAPARLDVADLDADTAALIGDLQAAAERLRSRVAHTTAAETAAPPAAPADAPASSDAPDVAPPVTAAPDPSAPVAEDAVLRELEEIAAGRVPVTPEPPTAAAGTRAAAAPVEVPPTDPPAVGGVADPVADEPSGDAPSPPFAAAEDGPDEVVPPVGPAPVLPAVPSRPSADTPRFVDLVAAGGPPAAWLGPALVAAAATDPALAARVLPAILATHAQRSRRDLAYDVTVGEGETWHVRLKAGTATVDRRDAGTGGDVDFAVRGPLASIVAFAAGGTGRRPGDLHVGGRRRRLRRLVKDLRTPVGIAEIAAAGVPVQGGDLLRLLAAAVDPAAVTGPAFAVDYALADGTTLHVAVDGAVRVDDGPAPDGAAARVELDGRTLPALLGGAVPPPGERVALHGDGDAAERLHGLFHEAQGLRR</sequence>
<feature type="compositionally biased region" description="Low complexity" evidence="2">
    <location>
        <begin position="702"/>
        <end position="740"/>
    </location>
</feature>
<proteinExistence type="predicted"/>
<accession>A0A2T4UB94</accession>
<keyword evidence="4" id="KW-1185">Reference proteome</keyword>
<feature type="region of interest" description="Disordered" evidence="2">
    <location>
        <begin position="701"/>
        <end position="740"/>
    </location>
</feature>
<feature type="region of interest" description="Disordered" evidence="2">
    <location>
        <begin position="643"/>
        <end position="668"/>
    </location>
</feature>
<feature type="region of interest" description="Disordered" evidence="2">
    <location>
        <begin position="757"/>
        <end position="818"/>
    </location>
</feature>